<evidence type="ECO:0000256" key="1">
    <source>
        <dbReference type="SAM" id="MobiDB-lite"/>
    </source>
</evidence>
<sequence length="280" mass="28845">MTKPKLLVLAAVVAIAAAAGITAAALSSPDTQPAKPCDIPNSVQEHPVSAKTAPGGGGIEVAEKGISSTGLASMGAILRNTSNQIAYRTKARLDVSLVLDGVEQGFDGPQLTMEIPAILPGQQVGLGRPLMALNANDKIASADVDIQTTTWLPPGALGSFAPPAATYESTDRASVSPPADAVRYKETSPNCRALANRRTAVIFRDATGAITGGDLVPPDGKGNPPGTPQQPPGSASCSPGTRTTWIVPLQHIPPETADPRTTLYPYCDLTAPRPDPNDTF</sequence>
<evidence type="ECO:0000313" key="3">
    <source>
        <dbReference type="EMBL" id="SFQ27779.1"/>
    </source>
</evidence>
<feature type="signal peptide" evidence="2">
    <location>
        <begin position="1"/>
        <end position="24"/>
    </location>
</feature>
<organism evidence="3 4">
    <name type="scientific">Amycolatopsis rubida</name>
    <dbReference type="NCBI Taxonomy" id="112413"/>
    <lineage>
        <taxon>Bacteria</taxon>
        <taxon>Bacillati</taxon>
        <taxon>Actinomycetota</taxon>
        <taxon>Actinomycetes</taxon>
        <taxon>Pseudonocardiales</taxon>
        <taxon>Pseudonocardiaceae</taxon>
        <taxon>Amycolatopsis</taxon>
    </lineage>
</organism>
<dbReference type="OrthoDB" id="3294797at2"/>
<evidence type="ECO:0000256" key="2">
    <source>
        <dbReference type="SAM" id="SignalP"/>
    </source>
</evidence>
<evidence type="ECO:0000313" key="4">
    <source>
        <dbReference type="Proteomes" id="UP000199137"/>
    </source>
</evidence>
<keyword evidence="2" id="KW-0732">Signal</keyword>
<dbReference type="EMBL" id="FOWC01000010">
    <property type="protein sequence ID" value="SFQ27779.1"/>
    <property type="molecule type" value="Genomic_DNA"/>
</dbReference>
<feature type="chain" id="PRO_5039399000" evidence="2">
    <location>
        <begin position="25"/>
        <end position="280"/>
    </location>
</feature>
<name>A0A1I5X709_9PSEU</name>
<dbReference type="RefSeq" id="WP_143132534.1">
    <property type="nucleotide sequence ID" value="NZ_FOWC01000010.1"/>
</dbReference>
<protein>
    <submittedName>
        <fullName evidence="3">Uncharacterized protein</fullName>
    </submittedName>
</protein>
<dbReference type="Proteomes" id="UP000199137">
    <property type="component" value="Unassembled WGS sequence"/>
</dbReference>
<proteinExistence type="predicted"/>
<feature type="region of interest" description="Disordered" evidence="1">
    <location>
        <begin position="209"/>
        <end position="280"/>
    </location>
</feature>
<dbReference type="AlphaFoldDB" id="A0A1I5X709"/>
<feature type="compositionally biased region" description="Polar residues" evidence="1">
    <location>
        <begin position="235"/>
        <end position="244"/>
    </location>
</feature>
<gene>
    <name evidence="3" type="ORF">SAMN05421854_11071</name>
</gene>
<reference evidence="4" key="1">
    <citation type="submission" date="2016-10" db="EMBL/GenBank/DDBJ databases">
        <authorList>
            <person name="Varghese N."/>
            <person name="Submissions S."/>
        </authorList>
    </citation>
    <scope>NUCLEOTIDE SEQUENCE [LARGE SCALE GENOMIC DNA]</scope>
    <source>
        <strain evidence="4">DSM 44637</strain>
    </source>
</reference>
<accession>A0A1I5X709</accession>
<feature type="region of interest" description="Disordered" evidence="1">
    <location>
        <begin position="27"/>
        <end position="56"/>
    </location>
</feature>